<dbReference type="Proteomes" id="UP000449547">
    <property type="component" value="Unassembled WGS sequence"/>
</dbReference>
<organism evidence="4 5">
    <name type="scientific">Diutina rugosa</name>
    <name type="common">Yeast</name>
    <name type="synonym">Candida rugosa</name>
    <dbReference type="NCBI Taxonomy" id="5481"/>
    <lineage>
        <taxon>Eukaryota</taxon>
        <taxon>Fungi</taxon>
        <taxon>Dikarya</taxon>
        <taxon>Ascomycota</taxon>
        <taxon>Saccharomycotina</taxon>
        <taxon>Pichiomycetes</taxon>
        <taxon>Debaryomycetaceae</taxon>
        <taxon>Diutina</taxon>
    </lineage>
</organism>
<dbReference type="Gene3D" id="2.60.120.470">
    <property type="entry name" value="PITH domain"/>
    <property type="match status" value="1"/>
</dbReference>
<evidence type="ECO:0000313" key="4">
    <source>
        <dbReference type="EMBL" id="KAA8905813.1"/>
    </source>
</evidence>
<comment type="similarity">
    <text evidence="1">Belongs to the PITHD1 family.</text>
</comment>
<dbReference type="GO" id="GO:0005634">
    <property type="term" value="C:nucleus"/>
    <property type="evidence" value="ECO:0007669"/>
    <property type="project" value="TreeGrafter"/>
</dbReference>
<sequence>MSCQHEHDHAPPPLPTNASQNLHSRIDTHRVTALNLANPTEELAHLFRNPADRNKLVPVTKSDADAQLIINIPFTNSSVKLFSIIIRSNGSDYCPRHIKLYKNDKQIDFDTNKKPLYTLEHPRVGVMYNDEEDMPESVDDEDSFVEHFLPRHKFSGVQQLTLLIEDAYGDEDETWLHYIELRGEATDLSKDPVITIYESAANPADHKKVENELKNTMGI</sequence>
<protein>
    <recommendedName>
        <fullName evidence="3">PITH domain-containing protein</fullName>
    </recommendedName>
</protein>
<dbReference type="InterPro" id="IPR037047">
    <property type="entry name" value="PITH_dom_sf"/>
</dbReference>
<dbReference type="InterPro" id="IPR045099">
    <property type="entry name" value="PITH1-like"/>
</dbReference>
<dbReference type="InterPro" id="IPR010400">
    <property type="entry name" value="PITH_dom"/>
</dbReference>
<keyword evidence="5" id="KW-1185">Reference proteome</keyword>
<evidence type="ECO:0000256" key="2">
    <source>
        <dbReference type="SAM" id="MobiDB-lite"/>
    </source>
</evidence>
<dbReference type="RefSeq" id="XP_034013859.1">
    <property type="nucleotide sequence ID" value="XM_034153882.1"/>
</dbReference>
<accession>A0A642V1B4</accession>
<dbReference type="Pfam" id="PF06201">
    <property type="entry name" value="PITH"/>
    <property type="match status" value="1"/>
</dbReference>
<evidence type="ECO:0000256" key="1">
    <source>
        <dbReference type="ARBA" id="ARBA00025788"/>
    </source>
</evidence>
<gene>
    <name evidence="4" type="ORF">DIURU_001349</name>
</gene>
<dbReference type="VEuPathDB" id="FungiDB:DIURU_001349"/>
<dbReference type="InterPro" id="IPR008979">
    <property type="entry name" value="Galactose-bd-like_sf"/>
</dbReference>
<proteinExistence type="inferred from homology"/>
<dbReference type="EMBL" id="SWFT01000041">
    <property type="protein sequence ID" value="KAA8905813.1"/>
    <property type="molecule type" value="Genomic_DNA"/>
</dbReference>
<dbReference type="PANTHER" id="PTHR12175">
    <property type="entry name" value="AD039 HT014 THIOREDOXIN FAMILY TRP26"/>
    <property type="match status" value="1"/>
</dbReference>
<dbReference type="PROSITE" id="PS51532">
    <property type="entry name" value="PITH"/>
    <property type="match status" value="1"/>
</dbReference>
<feature type="compositionally biased region" description="Basic and acidic residues" evidence="2">
    <location>
        <begin position="1"/>
        <end position="10"/>
    </location>
</feature>
<evidence type="ECO:0000313" key="5">
    <source>
        <dbReference type="Proteomes" id="UP000449547"/>
    </source>
</evidence>
<dbReference type="OMA" id="SHEVTIC"/>
<evidence type="ECO:0000259" key="3">
    <source>
        <dbReference type="PROSITE" id="PS51532"/>
    </source>
</evidence>
<dbReference type="GeneID" id="54780002"/>
<dbReference type="SUPFAM" id="SSF49785">
    <property type="entry name" value="Galactose-binding domain-like"/>
    <property type="match status" value="1"/>
</dbReference>
<dbReference type="OrthoDB" id="2635at2759"/>
<dbReference type="AlphaFoldDB" id="A0A642V1B4"/>
<name>A0A642V1B4_DIURU</name>
<dbReference type="GO" id="GO:0005737">
    <property type="term" value="C:cytoplasm"/>
    <property type="evidence" value="ECO:0007669"/>
    <property type="project" value="UniProtKB-ARBA"/>
</dbReference>
<feature type="region of interest" description="Disordered" evidence="2">
    <location>
        <begin position="1"/>
        <end position="20"/>
    </location>
</feature>
<reference evidence="4 5" key="1">
    <citation type="submission" date="2019-07" db="EMBL/GenBank/DDBJ databases">
        <title>Genome assembly of two rare yeast pathogens: Diutina rugosa and Trichomonascus ciferrii.</title>
        <authorList>
            <person name="Mixao V."/>
            <person name="Saus E."/>
            <person name="Hansen A."/>
            <person name="Lass-Flor C."/>
            <person name="Gabaldon T."/>
        </authorList>
    </citation>
    <scope>NUCLEOTIDE SEQUENCE [LARGE SCALE GENOMIC DNA]</scope>
    <source>
        <strain evidence="4 5">CBS 613</strain>
    </source>
</reference>
<comment type="caution">
    <text evidence="4">The sequence shown here is derived from an EMBL/GenBank/DDBJ whole genome shotgun (WGS) entry which is preliminary data.</text>
</comment>
<feature type="domain" description="PITH" evidence="3">
    <location>
        <begin position="11"/>
        <end position="201"/>
    </location>
</feature>
<dbReference type="PANTHER" id="PTHR12175:SF1">
    <property type="entry name" value="PITH DOMAIN-CONTAINING PROTEIN 1"/>
    <property type="match status" value="1"/>
</dbReference>